<evidence type="ECO:0000313" key="2">
    <source>
        <dbReference type="Proteomes" id="UP000005723"/>
    </source>
</evidence>
<dbReference type="EMBL" id="ADBY01000050">
    <property type="protein sequence ID" value="EFE95037.1"/>
    <property type="molecule type" value="Genomic_DNA"/>
</dbReference>
<proteinExistence type="predicted"/>
<evidence type="ECO:0000313" key="1">
    <source>
        <dbReference type="EMBL" id="EFE95037.1"/>
    </source>
</evidence>
<keyword evidence="2" id="KW-1185">Reference proteome</keyword>
<dbReference type="Proteomes" id="UP000005723">
    <property type="component" value="Unassembled WGS sequence"/>
</dbReference>
<comment type="caution">
    <text evidence="1">The sequence shown here is derived from an EMBL/GenBank/DDBJ whole genome shotgun (WGS) entry which is preliminary data.</text>
</comment>
<dbReference type="STRING" id="667129.HMPREF0758_3471"/>
<dbReference type="AlphaFoldDB" id="D4E5M1"/>
<protein>
    <submittedName>
        <fullName evidence="1">Uncharacterized protein</fullName>
    </submittedName>
</protein>
<name>D4E5M1_SEROD</name>
<reference evidence="1 2" key="1">
    <citation type="submission" date="2010-01" db="EMBL/GenBank/DDBJ databases">
        <authorList>
            <person name="Muzny D."/>
            <person name="Qin X."/>
            <person name="Deng J."/>
            <person name="Jiang H."/>
            <person name="Liu Y."/>
            <person name="Qu J."/>
            <person name="Song X.-Z."/>
            <person name="Zhang L."/>
            <person name="Thornton R."/>
            <person name="Coyle M."/>
            <person name="Francisco L."/>
            <person name="Jackson L."/>
            <person name="Javaid M."/>
            <person name="Korchina V."/>
            <person name="Kovar C."/>
            <person name="Mata R."/>
            <person name="Mathew T."/>
            <person name="Ngo R."/>
            <person name="Nguyen L."/>
            <person name="Nguyen N."/>
            <person name="Okwuonu G."/>
            <person name="Ongeri F."/>
            <person name="Pham C."/>
            <person name="Simmons D."/>
            <person name="Wilczek-Boney K."/>
            <person name="Hale W."/>
            <person name="Jakkamsetti A."/>
            <person name="Pham P."/>
            <person name="Ruth R."/>
            <person name="San Lucas F."/>
            <person name="Warren J."/>
            <person name="Zhang J."/>
            <person name="Zhao Z."/>
            <person name="Zhou C."/>
            <person name="Zhu D."/>
            <person name="Lee S."/>
            <person name="Bess C."/>
            <person name="Blankenburg K."/>
            <person name="Forbes L."/>
            <person name="Fu Q."/>
            <person name="Gubbala S."/>
            <person name="Hirani K."/>
            <person name="Jayaseelan J.C."/>
            <person name="Lara F."/>
            <person name="Munidasa M."/>
            <person name="Palculict T."/>
            <person name="Patil S."/>
            <person name="Pu L.-L."/>
            <person name="Saada N."/>
            <person name="Tang L."/>
            <person name="Weissenberger G."/>
            <person name="Zhu Y."/>
            <person name="Hemphill L."/>
            <person name="Shang Y."/>
            <person name="Youmans B."/>
            <person name="Ayvaz T."/>
            <person name="Ross M."/>
            <person name="Santibanez J."/>
            <person name="Aqrawi P."/>
            <person name="Gross S."/>
            <person name="Joshi V."/>
            <person name="Fowler G."/>
            <person name="Nazareth L."/>
            <person name="Reid J."/>
            <person name="Worley K."/>
            <person name="Petrosino J."/>
            <person name="Highlander S."/>
            <person name="Gibbs R."/>
        </authorList>
    </citation>
    <scope>NUCLEOTIDE SEQUENCE [LARGE SCALE GENOMIC DNA]</scope>
    <source>
        <strain evidence="1 2">DSM 4582</strain>
    </source>
</reference>
<gene>
    <name evidence="1" type="ORF">HMPREF0758_3471</name>
</gene>
<organism evidence="1 2">
    <name type="scientific">Serratia odorifera DSM 4582</name>
    <dbReference type="NCBI Taxonomy" id="667129"/>
    <lineage>
        <taxon>Bacteria</taxon>
        <taxon>Pseudomonadati</taxon>
        <taxon>Pseudomonadota</taxon>
        <taxon>Gammaproteobacteria</taxon>
        <taxon>Enterobacterales</taxon>
        <taxon>Yersiniaceae</taxon>
        <taxon>Serratia</taxon>
    </lineage>
</organism>
<sequence length="42" mass="4717">MPLTEYKNIATINRRIIIHKTAHSSQYHLPGSALGVSIKIRS</sequence>
<accession>D4E5M1</accession>
<dbReference type="HOGENOM" id="CLU_3257741_0_0_6"/>